<protein>
    <recommendedName>
        <fullName evidence="8">Actin-related protein 2/3 complex subunit 3</fullName>
    </recommendedName>
</protein>
<keyword evidence="5" id="KW-0206">Cytoskeleton</keyword>
<dbReference type="HOGENOM" id="CLU_094365_2_0_1"/>
<dbReference type="OrthoDB" id="200404at2759"/>
<dbReference type="Proteomes" id="UP000009022">
    <property type="component" value="Unassembled WGS sequence"/>
</dbReference>
<dbReference type="KEGG" id="tad:TRIADDRAFT_28737"/>
<keyword evidence="7" id="KW-1185">Reference proteome</keyword>
<dbReference type="InterPro" id="IPR007204">
    <property type="entry name" value="ARPC3"/>
</dbReference>
<keyword evidence="3" id="KW-0963">Cytoplasm</keyword>
<proteinExistence type="inferred from homology"/>
<dbReference type="GO" id="GO:0030833">
    <property type="term" value="P:regulation of actin filament polymerization"/>
    <property type="evidence" value="ECO:0007669"/>
    <property type="project" value="InterPro"/>
</dbReference>
<name>B3S4J4_TRIAD</name>
<dbReference type="PhylomeDB" id="B3S4J4"/>
<sequence length="172" mass="19502">AYHSSFANQGKSIGNVALLPINTSYKGPAPKGDGSPDIIEEALYLFKANIWFKNYEVKSDADRTLIYLTLYISECLKKLQKCPTKNAGTKELYTEALTNVVIPGEAGFPLSSLYQKPSKSDGDLMRLYFTQLRQELGVRLLEKVYCEPDGKPSKWWMCFSRKKFMDKRLGQP</sequence>
<dbReference type="STRING" id="10228.B3S4J4"/>
<dbReference type="GO" id="GO:0005885">
    <property type="term" value="C:Arp2/3 protein complex"/>
    <property type="evidence" value="ECO:0000318"/>
    <property type="project" value="GO_Central"/>
</dbReference>
<dbReference type="AlphaFoldDB" id="B3S4J4"/>
<dbReference type="PANTHER" id="PTHR12391">
    <property type="entry name" value="ARP2/3 COMPLEX 21 KD SUBUNIT"/>
    <property type="match status" value="1"/>
</dbReference>
<dbReference type="FunCoup" id="B3S4J4">
    <property type="interactions" value="1629"/>
</dbReference>
<dbReference type="RefSeq" id="XP_002115020.1">
    <property type="nucleotide sequence ID" value="XM_002114984.1"/>
</dbReference>
<dbReference type="GeneID" id="6756401"/>
<evidence type="ECO:0000313" key="7">
    <source>
        <dbReference type="Proteomes" id="UP000009022"/>
    </source>
</evidence>
<accession>B3S4J4</accession>
<dbReference type="Pfam" id="PF04062">
    <property type="entry name" value="P21-Arc"/>
    <property type="match status" value="1"/>
</dbReference>
<reference evidence="6 7" key="1">
    <citation type="journal article" date="2008" name="Nature">
        <title>The Trichoplax genome and the nature of placozoans.</title>
        <authorList>
            <person name="Srivastava M."/>
            <person name="Begovic E."/>
            <person name="Chapman J."/>
            <person name="Putnam N.H."/>
            <person name="Hellsten U."/>
            <person name="Kawashima T."/>
            <person name="Kuo A."/>
            <person name="Mitros T."/>
            <person name="Salamov A."/>
            <person name="Carpenter M.L."/>
            <person name="Signorovitch A.Y."/>
            <person name="Moreno M.A."/>
            <person name="Kamm K."/>
            <person name="Grimwood J."/>
            <person name="Schmutz J."/>
            <person name="Shapiro H."/>
            <person name="Grigoriev I.V."/>
            <person name="Buss L.W."/>
            <person name="Schierwater B."/>
            <person name="Dellaporta S.L."/>
            <person name="Rokhsar D.S."/>
        </authorList>
    </citation>
    <scope>NUCLEOTIDE SEQUENCE [LARGE SCALE GENOMIC DNA]</scope>
    <source>
        <strain evidence="6 7">Grell-BS-1999</strain>
    </source>
</reference>
<feature type="non-terminal residue" evidence="6">
    <location>
        <position position="1"/>
    </location>
</feature>
<organism evidence="6 7">
    <name type="scientific">Trichoplax adhaerens</name>
    <name type="common">Trichoplax reptans</name>
    <dbReference type="NCBI Taxonomy" id="10228"/>
    <lineage>
        <taxon>Eukaryota</taxon>
        <taxon>Metazoa</taxon>
        <taxon>Placozoa</taxon>
        <taxon>Uniplacotomia</taxon>
        <taxon>Trichoplacea</taxon>
        <taxon>Trichoplacidae</taxon>
        <taxon>Trichoplax</taxon>
    </lineage>
</organism>
<dbReference type="SUPFAM" id="SSF69060">
    <property type="entry name" value="Arp2/3 complex 21 kDa subunit ARPC3"/>
    <property type="match status" value="1"/>
</dbReference>
<evidence type="ECO:0000256" key="4">
    <source>
        <dbReference type="ARBA" id="ARBA00023203"/>
    </source>
</evidence>
<keyword evidence="4" id="KW-0009">Actin-binding</keyword>
<dbReference type="Gene3D" id="1.10.1760.10">
    <property type="entry name" value="Actin-related protein 2/3 complex subunit 3"/>
    <property type="match status" value="1"/>
</dbReference>
<dbReference type="InterPro" id="IPR036753">
    <property type="entry name" value="ARPC3_sf"/>
</dbReference>
<dbReference type="PIRSF" id="PIRSF016315">
    <property type="entry name" value="ARP2/3_P21-Arc"/>
    <property type="match status" value="1"/>
</dbReference>
<dbReference type="OMA" id="TPSKWWL"/>
<dbReference type="GO" id="GO:0003779">
    <property type="term" value="F:actin binding"/>
    <property type="evidence" value="ECO:0007669"/>
    <property type="project" value="UniProtKB-KW"/>
</dbReference>
<dbReference type="InParanoid" id="B3S4J4"/>
<evidence type="ECO:0000256" key="5">
    <source>
        <dbReference type="ARBA" id="ARBA00023212"/>
    </source>
</evidence>
<dbReference type="EMBL" id="DS985249">
    <property type="protein sequence ID" value="EDV22476.1"/>
    <property type="molecule type" value="Genomic_DNA"/>
</dbReference>
<evidence type="ECO:0008006" key="8">
    <source>
        <dbReference type="Google" id="ProtNLM"/>
    </source>
</evidence>
<evidence type="ECO:0000256" key="3">
    <source>
        <dbReference type="ARBA" id="ARBA00022490"/>
    </source>
</evidence>
<gene>
    <name evidence="6" type="ORF">TRIADDRAFT_28737</name>
</gene>
<dbReference type="CTD" id="6756401"/>
<comment type="subcellular location">
    <subcellularLocation>
        <location evidence="1">Cytoplasm</location>
        <location evidence="1">Cytoskeleton</location>
    </subcellularLocation>
</comment>
<evidence type="ECO:0000313" key="6">
    <source>
        <dbReference type="EMBL" id="EDV22476.1"/>
    </source>
</evidence>
<evidence type="ECO:0000256" key="2">
    <source>
        <dbReference type="ARBA" id="ARBA00010856"/>
    </source>
</evidence>
<dbReference type="GO" id="GO:0034314">
    <property type="term" value="P:Arp2/3 complex-mediated actin nucleation"/>
    <property type="evidence" value="ECO:0000318"/>
    <property type="project" value="GO_Central"/>
</dbReference>
<evidence type="ECO:0000256" key="1">
    <source>
        <dbReference type="ARBA" id="ARBA00004245"/>
    </source>
</evidence>
<comment type="similarity">
    <text evidence="2">Belongs to the ARPC3 family.</text>
</comment>
<dbReference type="eggNOG" id="KOG3155">
    <property type="taxonomic scope" value="Eukaryota"/>
</dbReference>